<dbReference type="Gene3D" id="1.10.10.60">
    <property type="entry name" value="Homeodomain-like"/>
    <property type="match status" value="1"/>
</dbReference>
<dbReference type="Gene3D" id="1.10.357.10">
    <property type="entry name" value="Tetracycline Repressor, domain 2"/>
    <property type="match status" value="1"/>
</dbReference>
<keyword evidence="2 4" id="KW-0238">DNA-binding</keyword>
<organism evidence="6 7">
    <name type="scientific">Conexibacter stalactiti</name>
    <dbReference type="NCBI Taxonomy" id="1940611"/>
    <lineage>
        <taxon>Bacteria</taxon>
        <taxon>Bacillati</taxon>
        <taxon>Actinomycetota</taxon>
        <taxon>Thermoleophilia</taxon>
        <taxon>Solirubrobacterales</taxon>
        <taxon>Conexibacteraceae</taxon>
        <taxon>Conexibacter</taxon>
    </lineage>
</organism>
<dbReference type="InterPro" id="IPR025996">
    <property type="entry name" value="MT1864/Rv1816-like_C"/>
</dbReference>
<dbReference type="InterPro" id="IPR001647">
    <property type="entry name" value="HTH_TetR"/>
</dbReference>
<dbReference type="InterPro" id="IPR009057">
    <property type="entry name" value="Homeodomain-like_sf"/>
</dbReference>
<dbReference type="SUPFAM" id="SSF46689">
    <property type="entry name" value="Homeodomain-like"/>
    <property type="match status" value="1"/>
</dbReference>
<proteinExistence type="predicted"/>
<evidence type="ECO:0000256" key="4">
    <source>
        <dbReference type="PROSITE-ProRule" id="PRU00335"/>
    </source>
</evidence>
<dbReference type="PANTHER" id="PTHR30055:SF234">
    <property type="entry name" value="HTH-TYPE TRANSCRIPTIONAL REGULATOR BETI"/>
    <property type="match status" value="1"/>
</dbReference>
<evidence type="ECO:0000256" key="2">
    <source>
        <dbReference type="ARBA" id="ARBA00023125"/>
    </source>
</evidence>
<feature type="domain" description="HTH tetR-type" evidence="5">
    <location>
        <begin position="9"/>
        <end position="69"/>
    </location>
</feature>
<reference evidence="6 7" key="2">
    <citation type="submission" date="2023-10" db="EMBL/GenBank/DDBJ databases">
        <authorList>
            <person name="Han X.F."/>
        </authorList>
    </citation>
    <scope>NUCLEOTIDE SEQUENCE [LARGE SCALE GENOMIC DNA]</scope>
    <source>
        <strain evidence="6 7">KCTC 39840</strain>
    </source>
</reference>
<protein>
    <submittedName>
        <fullName evidence="6">TetR/AcrR family transcriptional regulator</fullName>
    </submittedName>
</protein>
<dbReference type="PANTHER" id="PTHR30055">
    <property type="entry name" value="HTH-TYPE TRANSCRIPTIONAL REGULATOR RUTR"/>
    <property type="match status" value="1"/>
</dbReference>
<feature type="DNA-binding region" description="H-T-H motif" evidence="4">
    <location>
        <begin position="32"/>
        <end position="51"/>
    </location>
</feature>
<keyword evidence="7" id="KW-1185">Reference proteome</keyword>
<keyword evidence="3" id="KW-0804">Transcription</keyword>
<keyword evidence="1" id="KW-0805">Transcription regulation</keyword>
<dbReference type="Pfam" id="PF13305">
    <property type="entry name" value="TetR_C_33"/>
    <property type="match status" value="1"/>
</dbReference>
<dbReference type="Proteomes" id="UP001284601">
    <property type="component" value="Unassembled WGS sequence"/>
</dbReference>
<dbReference type="RefSeq" id="WP_318599877.1">
    <property type="nucleotide sequence ID" value="NZ_JAWSTH010000086.1"/>
</dbReference>
<comment type="caution">
    <text evidence="6">The sequence shown here is derived from an EMBL/GenBank/DDBJ whole genome shotgun (WGS) entry which is preliminary data.</text>
</comment>
<evidence type="ECO:0000313" key="6">
    <source>
        <dbReference type="EMBL" id="MDW5597413.1"/>
    </source>
</evidence>
<dbReference type="PROSITE" id="PS50977">
    <property type="entry name" value="HTH_TETR_2"/>
    <property type="match status" value="1"/>
</dbReference>
<reference evidence="7" key="1">
    <citation type="submission" date="2023-07" db="EMBL/GenBank/DDBJ databases">
        <title>Conexibacter stalactiti sp. nov., isolated from stalactites in a lava cave and emended description of the genus Conexibacter.</title>
        <authorList>
            <person name="Lee S.D."/>
        </authorList>
    </citation>
    <scope>NUCLEOTIDE SEQUENCE [LARGE SCALE GENOMIC DNA]</scope>
    <source>
        <strain evidence="7">KCTC 39840</strain>
    </source>
</reference>
<dbReference type="InterPro" id="IPR050109">
    <property type="entry name" value="HTH-type_TetR-like_transc_reg"/>
</dbReference>
<evidence type="ECO:0000313" key="7">
    <source>
        <dbReference type="Proteomes" id="UP001284601"/>
    </source>
</evidence>
<evidence type="ECO:0000259" key="5">
    <source>
        <dbReference type="PROSITE" id="PS50977"/>
    </source>
</evidence>
<name>A0ABU4HVU0_9ACTN</name>
<dbReference type="InterPro" id="IPR036271">
    <property type="entry name" value="Tet_transcr_reg_TetR-rel_C_sf"/>
</dbReference>
<evidence type="ECO:0000256" key="1">
    <source>
        <dbReference type="ARBA" id="ARBA00023015"/>
    </source>
</evidence>
<dbReference type="Pfam" id="PF00440">
    <property type="entry name" value="TetR_N"/>
    <property type="match status" value="1"/>
</dbReference>
<dbReference type="SUPFAM" id="SSF48498">
    <property type="entry name" value="Tetracyclin repressor-like, C-terminal domain"/>
    <property type="match status" value="1"/>
</dbReference>
<dbReference type="EMBL" id="JAWSTH010000086">
    <property type="protein sequence ID" value="MDW5597413.1"/>
    <property type="molecule type" value="Genomic_DNA"/>
</dbReference>
<accession>A0ABU4HVU0</accession>
<gene>
    <name evidence="6" type="ORF">R7226_23900</name>
</gene>
<evidence type="ECO:0000256" key="3">
    <source>
        <dbReference type="ARBA" id="ARBA00023163"/>
    </source>
</evidence>
<sequence>MPRPKQRTPELRERVLAVAIDLLATEGTAALTARAVARAAQTSTPAVYELFGDKGGLVRAVFFEGFRRLHEQLAAIPATEDPRADLVAMAAAYRAFVVEQRVLGEVMLSRPFSDFAPGPSELKASGSVRTLVVARVRRCVEAGVIAGDATDVAHVLVAMVQGMAAAENARRLGTSAAAVDRRWELAVEALLGGLAPSPNG</sequence>